<accession>A0ABP3NXL7</accession>
<dbReference type="RefSeq" id="WP_226766785.1">
    <property type="nucleotide sequence ID" value="NZ_BAAAEO010000003.1"/>
</dbReference>
<keyword evidence="2" id="KW-0677">Repeat</keyword>
<dbReference type="EMBL" id="BAAAEO010000003">
    <property type="protein sequence ID" value="GAA0555611.1"/>
    <property type="molecule type" value="Genomic_DNA"/>
</dbReference>
<evidence type="ECO:0000259" key="4">
    <source>
        <dbReference type="Pfam" id="PF24981"/>
    </source>
</evidence>
<feature type="chain" id="PRO_5046610767" evidence="3">
    <location>
        <begin position="19"/>
        <end position="335"/>
    </location>
</feature>
<dbReference type="PANTHER" id="PTHR45632">
    <property type="entry name" value="LD33804P"/>
    <property type="match status" value="1"/>
</dbReference>
<dbReference type="InterPro" id="IPR015915">
    <property type="entry name" value="Kelch-typ_b-propeller"/>
</dbReference>
<gene>
    <name evidence="5" type="ORF">GCM10009098_24410</name>
</gene>
<dbReference type="Pfam" id="PF24981">
    <property type="entry name" value="Beta-prop_ATRN-LZTR1"/>
    <property type="match status" value="1"/>
</dbReference>
<dbReference type="SMART" id="SM00612">
    <property type="entry name" value="Kelch"/>
    <property type="match status" value="4"/>
</dbReference>
<protein>
    <submittedName>
        <fullName evidence="5">Kelch repeat-containing protein</fullName>
    </submittedName>
</protein>
<dbReference type="InterPro" id="IPR056737">
    <property type="entry name" value="Beta-prop_ATRN-MKLN-like"/>
</dbReference>
<sequence>MRNTLLSLLLLTTLPAAAANTLQWQTLAPMPVAVQEIYPAVHQGKIYVAGGLSDKISAEQQQMTAQVQIYDPASDQWQAGPALPQPRHHAYLVSVAGKLFLFGGFVQANGGRWSASADILLLDESKEVWRNVAQLPKPLTETVAVVLNGNVHFVSGRSPSGAENAQWRDQADVNWHWVFDPLSLTVSNAAPVATPLNSASAVELKQQLYMMGGRKVGAGNLALLQRFDPALSQWQQLAPMPQASGGLAAAALGQHILVFGGEYFDNDGGVYAPVWQYDAAADSWQQQGSMPLPRHGLGAVTLNNKVYVLGGATKAGLNATSAVLEVVTVDGNDQG</sequence>
<dbReference type="Gene3D" id="2.120.10.80">
    <property type="entry name" value="Kelch-type beta propeller"/>
    <property type="match status" value="2"/>
</dbReference>
<keyword evidence="6" id="KW-1185">Reference proteome</keyword>
<keyword evidence="3" id="KW-0732">Signal</keyword>
<proteinExistence type="predicted"/>
<evidence type="ECO:0000313" key="6">
    <source>
        <dbReference type="Proteomes" id="UP001501169"/>
    </source>
</evidence>
<feature type="signal peptide" evidence="3">
    <location>
        <begin position="1"/>
        <end position="18"/>
    </location>
</feature>
<dbReference type="Proteomes" id="UP001501169">
    <property type="component" value="Unassembled WGS sequence"/>
</dbReference>
<evidence type="ECO:0000256" key="1">
    <source>
        <dbReference type="ARBA" id="ARBA00022441"/>
    </source>
</evidence>
<evidence type="ECO:0000256" key="3">
    <source>
        <dbReference type="SAM" id="SignalP"/>
    </source>
</evidence>
<keyword evidence="1" id="KW-0880">Kelch repeat</keyword>
<evidence type="ECO:0000256" key="2">
    <source>
        <dbReference type="ARBA" id="ARBA00022737"/>
    </source>
</evidence>
<evidence type="ECO:0000313" key="5">
    <source>
        <dbReference type="EMBL" id="GAA0555611.1"/>
    </source>
</evidence>
<dbReference type="InterPro" id="IPR006652">
    <property type="entry name" value="Kelch_1"/>
</dbReference>
<name>A0ABP3NXL7_9GAMM</name>
<feature type="domain" description="Attractin/MKLN-like beta-propeller" evidence="4">
    <location>
        <begin position="46"/>
        <end position="311"/>
    </location>
</feature>
<dbReference type="SUPFAM" id="SSF117281">
    <property type="entry name" value="Kelch motif"/>
    <property type="match status" value="2"/>
</dbReference>
<comment type="caution">
    <text evidence="5">The sequence shown here is derived from an EMBL/GenBank/DDBJ whole genome shotgun (WGS) entry which is preliminary data.</text>
</comment>
<reference evidence="6" key="1">
    <citation type="journal article" date="2019" name="Int. J. Syst. Evol. Microbiol.">
        <title>The Global Catalogue of Microorganisms (GCM) 10K type strain sequencing project: providing services to taxonomists for standard genome sequencing and annotation.</title>
        <authorList>
            <consortium name="The Broad Institute Genomics Platform"/>
            <consortium name="The Broad Institute Genome Sequencing Center for Infectious Disease"/>
            <person name="Wu L."/>
            <person name="Ma J."/>
        </authorList>
    </citation>
    <scope>NUCLEOTIDE SEQUENCE [LARGE SCALE GENOMIC DNA]</scope>
    <source>
        <strain evidence="6">JCM 14331</strain>
    </source>
</reference>
<organism evidence="5 6">
    <name type="scientific">Rheinheimera aquimaris</name>
    <dbReference type="NCBI Taxonomy" id="412437"/>
    <lineage>
        <taxon>Bacteria</taxon>
        <taxon>Pseudomonadati</taxon>
        <taxon>Pseudomonadota</taxon>
        <taxon>Gammaproteobacteria</taxon>
        <taxon>Chromatiales</taxon>
        <taxon>Chromatiaceae</taxon>
        <taxon>Rheinheimera</taxon>
    </lineage>
</organism>